<comment type="caution">
    <text evidence="2">The sequence shown here is derived from an EMBL/GenBank/DDBJ whole genome shotgun (WGS) entry which is preliminary data.</text>
</comment>
<proteinExistence type="predicted"/>
<feature type="compositionally biased region" description="Pro residues" evidence="1">
    <location>
        <begin position="508"/>
        <end position="517"/>
    </location>
</feature>
<feature type="compositionally biased region" description="Low complexity" evidence="1">
    <location>
        <begin position="252"/>
        <end position="283"/>
    </location>
</feature>
<dbReference type="InterPro" id="IPR045652">
    <property type="entry name" value="DUF6397"/>
</dbReference>
<evidence type="ECO:0000313" key="3">
    <source>
        <dbReference type="Proteomes" id="UP001183610"/>
    </source>
</evidence>
<evidence type="ECO:0000256" key="1">
    <source>
        <dbReference type="SAM" id="MobiDB-lite"/>
    </source>
</evidence>
<dbReference type="Pfam" id="PF19934">
    <property type="entry name" value="DUF6397"/>
    <property type="match status" value="1"/>
</dbReference>
<dbReference type="EMBL" id="JAVRET010000002">
    <property type="protein sequence ID" value="MDT0407826.1"/>
    <property type="molecule type" value="Genomic_DNA"/>
</dbReference>
<keyword evidence="3" id="KW-1185">Reference proteome</keyword>
<accession>A0ABU2QTR8</accession>
<sequence>MAVRGMTTAATVGGRPVRGDLLNPEQAFSLLELTNEEVERAAVLDVLPSVPGRGTLPRRFTAGEIARQRAAPGFPHALREAVRCVGTADAADLLGIAPHRFTRLAKLGLLAPVDFRLNRYRAVVWAYLATEVEELGRRRPELLVGRLPAELRAMAEGDRRAPRWRERRRGHLHRLSSDPWERAALLAVQLGPEETARAADPDECGYLRRLLPAQGAQALTSLTSAQGADELRSVRAQFLDELRLARADRPAPRAGWKAGAGAARGPGTEAAGGAARGEGTAAGSVSMTLPGHGSTPTAAKSPSAPAPRSAASPEPVLPGSATSPRAALPRRSASRTGPPASPPPPSPSLASPAAAAQTVPLPAPASSSVPLPTFPVPATAQPGRPDPSVAGRPSASSSSWVPMGPETDVPSPAARGGAPFASAASGTESAAPSRVDSLSAGPSLPLPPPLPSRVAGASSSAPLALRPEVASGQPEPGGPPTAVRGTASPSGRPPSPVPAAPESGGPLPAAPPAPSSPDEPALTGAAGPSCPAPRVASPCGSLRPPVGLETGGLSAAGPTSAMPAPGAVEAGGWCATAPTPAVEAGDPFPAVSVPAGSAPSAAGAGPSFAASVPTVSAPPHAEAGSPCLSAPVAAVSAPSPAEAVAVSPGASLPDQPSAPTPRHCCVHACAPASAFGPPSCCPSLRASSRVEEGAGLVVRRARRRFVPWPRRHSGMPDHECRRTGAGQGRCR</sequence>
<feature type="compositionally biased region" description="Low complexity" evidence="1">
    <location>
        <begin position="387"/>
        <end position="426"/>
    </location>
</feature>
<feature type="compositionally biased region" description="Low complexity" evidence="1">
    <location>
        <begin position="348"/>
        <end position="371"/>
    </location>
</feature>
<evidence type="ECO:0000313" key="2">
    <source>
        <dbReference type="EMBL" id="MDT0407826.1"/>
    </source>
</evidence>
<feature type="region of interest" description="Disordered" evidence="1">
    <location>
        <begin position="709"/>
        <end position="731"/>
    </location>
</feature>
<name>A0ABU2QTR8_9ACTN</name>
<reference evidence="3" key="1">
    <citation type="submission" date="2023-07" db="EMBL/GenBank/DDBJ databases">
        <title>30 novel species of actinomycetes from the DSMZ collection.</title>
        <authorList>
            <person name="Nouioui I."/>
        </authorList>
    </citation>
    <scope>NUCLEOTIDE SEQUENCE [LARGE SCALE GENOMIC DNA]</scope>
    <source>
        <strain evidence="3">DSM 41979</strain>
    </source>
</reference>
<dbReference type="RefSeq" id="WP_311650980.1">
    <property type="nucleotide sequence ID" value="NZ_JAVRET010000002.1"/>
</dbReference>
<dbReference type="Proteomes" id="UP001183610">
    <property type="component" value="Unassembled WGS sequence"/>
</dbReference>
<feature type="region of interest" description="Disordered" evidence="1">
    <location>
        <begin position="250"/>
        <end position="543"/>
    </location>
</feature>
<gene>
    <name evidence="2" type="ORF">RM698_02005</name>
</gene>
<protein>
    <submittedName>
        <fullName evidence="2">DUF6397 family protein</fullName>
    </submittedName>
</protein>
<feature type="compositionally biased region" description="Low complexity" evidence="1">
    <location>
        <begin position="294"/>
        <end position="338"/>
    </location>
</feature>
<organism evidence="2 3">
    <name type="scientific">Streptomyces evansiae</name>
    <dbReference type="NCBI Taxonomy" id="3075535"/>
    <lineage>
        <taxon>Bacteria</taxon>
        <taxon>Bacillati</taxon>
        <taxon>Actinomycetota</taxon>
        <taxon>Actinomycetes</taxon>
        <taxon>Kitasatosporales</taxon>
        <taxon>Streptomycetaceae</taxon>
        <taxon>Streptomyces</taxon>
    </lineage>
</organism>